<dbReference type="AlphaFoldDB" id="A0A074S7M3"/>
<protein>
    <submittedName>
        <fullName evidence="1">UCH domain protein</fullName>
    </submittedName>
</protein>
<comment type="caution">
    <text evidence="1">The sequence shown here is derived from an EMBL/GenBank/DDBJ whole genome shotgun (WGS) entry which is preliminary data.</text>
</comment>
<evidence type="ECO:0000313" key="2">
    <source>
        <dbReference type="Proteomes" id="UP000027456"/>
    </source>
</evidence>
<dbReference type="Pfam" id="PF12311">
    <property type="entry name" value="DUF3632"/>
    <property type="match status" value="1"/>
</dbReference>
<dbReference type="EMBL" id="AZST01000054">
    <property type="protein sequence ID" value="KEP53610.1"/>
    <property type="molecule type" value="Genomic_DNA"/>
</dbReference>
<dbReference type="HOGENOM" id="CLU_045731_0_0_1"/>
<name>A0A074S7M3_9AGAM</name>
<dbReference type="PANTHER" id="PTHR38797:SF4">
    <property type="entry name" value="NUCLEAR PORE COMPLEX PROTEIN NUP85"/>
    <property type="match status" value="1"/>
</dbReference>
<gene>
    <name evidence="1" type="ORF">V565_028400</name>
</gene>
<dbReference type="STRING" id="1423351.A0A074S7M3"/>
<sequence length="349" mass="38826">MEDQAMQDIKDRFDILSTDMKSRPTVNPHETVDTIFKMLEGYANEHALDTDASRNTGTKRDTPGVETFFWHLWGRTLSDLGRCESDHDQETNEDVERTIDFLKALQTLPPGKHVWTIWGEDVDVNSLPLLGAGVRDANNGPFYYTGPNDEEIARPEVQNTLAGAGTGGCSDEPVTISLRRRKEWLGLQALIAKFLSKAGLKEYTLHGIWAARDGLEDWPTDPPRIITAQPSGGPPSGEDTPGYRALMVEGAATWLRFAAPQLYECSEIWGPDGNSEWKRNAGAPGRGGARWKGVDGMDPEKKRWTLWKDVLREVIAWYDKEASEGRGKNWKVKESALKALDAMAAAEGK</sequence>
<evidence type="ECO:0000313" key="1">
    <source>
        <dbReference type="EMBL" id="KEP53610.1"/>
    </source>
</evidence>
<keyword evidence="2" id="KW-1185">Reference proteome</keyword>
<dbReference type="InterPro" id="IPR053204">
    <property type="entry name" value="Oxopyrrolidines_Biosynth-assoc"/>
</dbReference>
<dbReference type="InterPro" id="IPR022085">
    <property type="entry name" value="OpdG"/>
</dbReference>
<reference evidence="1 2" key="1">
    <citation type="submission" date="2013-12" db="EMBL/GenBank/DDBJ databases">
        <authorList>
            <person name="Cubeta M."/>
            <person name="Pakala S."/>
            <person name="Fedorova N."/>
            <person name="Thomas E."/>
            <person name="Dean R."/>
            <person name="Jabaji S."/>
            <person name="Neate S."/>
            <person name="Toda T."/>
            <person name="Tavantzis S."/>
            <person name="Vilgalys R."/>
            <person name="Bharathan N."/>
            <person name="Pakala S."/>
            <person name="Losada L.S."/>
            <person name="Zafar N."/>
            <person name="Nierman W."/>
        </authorList>
    </citation>
    <scope>NUCLEOTIDE SEQUENCE [LARGE SCALE GENOMIC DNA]</scope>
    <source>
        <strain evidence="1 2">123E</strain>
    </source>
</reference>
<dbReference type="PANTHER" id="PTHR38797">
    <property type="entry name" value="NUCLEAR PORE COMPLEX PROTEIN NUP85-RELATED"/>
    <property type="match status" value="1"/>
</dbReference>
<accession>A0A074S7M3</accession>
<organism evidence="1 2">
    <name type="scientific">Rhizoctonia solani 123E</name>
    <dbReference type="NCBI Taxonomy" id="1423351"/>
    <lineage>
        <taxon>Eukaryota</taxon>
        <taxon>Fungi</taxon>
        <taxon>Dikarya</taxon>
        <taxon>Basidiomycota</taxon>
        <taxon>Agaricomycotina</taxon>
        <taxon>Agaricomycetes</taxon>
        <taxon>Cantharellales</taxon>
        <taxon>Ceratobasidiaceae</taxon>
        <taxon>Rhizoctonia</taxon>
    </lineage>
</organism>
<dbReference type="Proteomes" id="UP000027456">
    <property type="component" value="Unassembled WGS sequence"/>
</dbReference>
<proteinExistence type="predicted"/>
<dbReference type="OrthoDB" id="3350591at2759"/>